<dbReference type="AlphaFoldDB" id="A0A9P5Y818"/>
<dbReference type="Pfam" id="PF14388">
    <property type="entry name" value="DUF4419"/>
    <property type="match status" value="1"/>
</dbReference>
<reference evidence="1" key="1">
    <citation type="submission" date="2020-11" db="EMBL/GenBank/DDBJ databases">
        <authorList>
            <consortium name="DOE Joint Genome Institute"/>
            <person name="Ahrendt S."/>
            <person name="Riley R."/>
            <person name="Andreopoulos W."/>
            <person name="Labutti K."/>
            <person name="Pangilinan J."/>
            <person name="Ruiz-Duenas F.J."/>
            <person name="Barrasa J.M."/>
            <person name="Sanchez-Garcia M."/>
            <person name="Camarero S."/>
            <person name="Miyauchi S."/>
            <person name="Serrano A."/>
            <person name="Linde D."/>
            <person name="Babiker R."/>
            <person name="Drula E."/>
            <person name="Ayuso-Fernandez I."/>
            <person name="Pacheco R."/>
            <person name="Padilla G."/>
            <person name="Ferreira P."/>
            <person name="Barriuso J."/>
            <person name="Kellner H."/>
            <person name="Castanera R."/>
            <person name="Alfaro M."/>
            <person name="Ramirez L."/>
            <person name="Pisabarro A.G."/>
            <person name="Kuo A."/>
            <person name="Tritt A."/>
            <person name="Lipzen A."/>
            <person name="He G."/>
            <person name="Yan M."/>
            <person name="Ng V."/>
            <person name="Cullen D."/>
            <person name="Martin F."/>
            <person name="Rosso M.-N."/>
            <person name="Henrissat B."/>
            <person name="Hibbett D."/>
            <person name="Martinez A.T."/>
            <person name="Grigoriev I.V."/>
        </authorList>
    </citation>
    <scope>NUCLEOTIDE SEQUENCE</scope>
    <source>
        <strain evidence="1">CBS 247.69</strain>
    </source>
</reference>
<evidence type="ECO:0000313" key="1">
    <source>
        <dbReference type="EMBL" id="KAF9463857.1"/>
    </source>
</evidence>
<protein>
    <submittedName>
        <fullName evidence="1">Uncharacterized protein</fullName>
    </submittedName>
</protein>
<name>A0A9P5Y818_9AGAR</name>
<proteinExistence type="predicted"/>
<dbReference type="InterPro" id="IPR025533">
    <property type="entry name" value="DUF4419"/>
</dbReference>
<dbReference type="Proteomes" id="UP000807353">
    <property type="component" value="Unassembled WGS sequence"/>
</dbReference>
<dbReference type="PANTHER" id="PTHR31252:SF11">
    <property type="entry name" value="DUF4419 DOMAIN-CONTAINING PROTEIN"/>
    <property type="match status" value="1"/>
</dbReference>
<accession>A0A9P5Y818</accession>
<sequence length="399" mass="45307">MPICFKVATHKANQVKQQAHKSATSPEELLAKVWDEKQQWACAELLQSSFSENRFPNVVHAEGNGFVETAIAAYNGHHHLVLRPDDVWIAILGQFNFYVNAHVKELRAQFVRHKKKKRIEVTARGSRYTVDFGALSKDMVEAIHKNVVDNELKDWILPDFSTTTDHDTVISAVLMMSTMKGYFNYSMSLMCGIPSVTLEGEKADWDKLVKRLDKLSSFGPEPTAWVQLLRPIFNRFAQAFNGDPDVDFWSRICHHQSFGSGPVYLSGWITAFCVWSATGEWQGPPLAFFQQSPASETPHRVPSEYPQGSRLFLDGVLYPVLDYYNHVTLGFCDVDVKLDDNGKKIDCMMVAGHVACLVGDKDSDTIRPLPSWFMFIKKEKSQEPNLKAKRAWKKFCSCF</sequence>
<dbReference type="PANTHER" id="PTHR31252">
    <property type="entry name" value="DUF4419 DOMAIN-CONTAINING PROTEIN"/>
    <property type="match status" value="1"/>
</dbReference>
<gene>
    <name evidence="1" type="ORF">BDZ94DRAFT_1282297</name>
</gene>
<dbReference type="EMBL" id="MU150258">
    <property type="protein sequence ID" value="KAF9463857.1"/>
    <property type="molecule type" value="Genomic_DNA"/>
</dbReference>
<dbReference type="OrthoDB" id="9978173at2759"/>
<organism evidence="1 2">
    <name type="scientific">Collybia nuda</name>
    <dbReference type="NCBI Taxonomy" id="64659"/>
    <lineage>
        <taxon>Eukaryota</taxon>
        <taxon>Fungi</taxon>
        <taxon>Dikarya</taxon>
        <taxon>Basidiomycota</taxon>
        <taxon>Agaricomycotina</taxon>
        <taxon>Agaricomycetes</taxon>
        <taxon>Agaricomycetidae</taxon>
        <taxon>Agaricales</taxon>
        <taxon>Tricholomatineae</taxon>
        <taxon>Clitocybaceae</taxon>
        <taxon>Collybia</taxon>
    </lineage>
</organism>
<evidence type="ECO:0000313" key="2">
    <source>
        <dbReference type="Proteomes" id="UP000807353"/>
    </source>
</evidence>
<comment type="caution">
    <text evidence="1">The sequence shown here is derived from an EMBL/GenBank/DDBJ whole genome shotgun (WGS) entry which is preliminary data.</text>
</comment>
<keyword evidence="2" id="KW-1185">Reference proteome</keyword>